<protein>
    <submittedName>
        <fullName evidence="1">Uncharacterized protein</fullName>
    </submittedName>
</protein>
<proteinExistence type="predicted"/>
<name>A0ABP6LC28_9ACTN</name>
<evidence type="ECO:0000313" key="1">
    <source>
        <dbReference type="EMBL" id="GAA3036659.1"/>
    </source>
</evidence>
<sequence length="57" mass="6219">MRDLDLDLRLQVLLDGHAGQHLIGDLRESLLPLGSGPDGQAFLARLHHLTAAARTRP</sequence>
<keyword evidence="2" id="KW-1185">Reference proteome</keyword>
<dbReference type="RefSeq" id="WP_344905771.1">
    <property type="nucleotide sequence ID" value="NZ_BAAAWD010000024.1"/>
</dbReference>
<comment type="caution">
    <text evidence="1">The sequence shown here is derived from an EMBL/GenBank/DDBJ whole genome shotgun (WGS) entry which is preliminary data.</text>
</comment>
<organism evidence="1 2">
    <name type="scientific">Streptosporangium longisporum</name>
    <dbReference type="NCBI Taxonomy" id="46187"/>
    <lineage>
        <taxon>Bacteria</taxon>
        <taxon>Bacillati</taxon>
        <taxon>Actinomycetota</taxon>
        <taxon>Actinomycetes</taxon>
        <taxon>Streptosporangiales</taxon>
        <taxon>Streptosporangiaceae</taxon>
        <taxon>Streptosporangium</taxon>
    </lineage>
</organism>
<dbReference type="EMBL" id="BAAAWD010000024">
    <property type="protein sequence ID" value="GAA3036659.1"/>
    <property type="molecule type" value="Genomic_DNA"/>
</dbReference>
<dbReference type="Proteomes" id="UP001499930">
    <property type="component" value="Unassembled WGS sequence"/>
</dbReference>
<accession>A0ABP6LC28</accession>
<gene>
    <name evidence="1" type="ORF">GCM10017559_75490</name>
</gene>
<reference evidence="2" key="1">
    <citation type="journal article" date="2019" name="Int. J. Syst. Evol. Microbiol.">
        <title>The Global Catalogue of Microorganisms (GCM) 10K type strain sequencing project: providing services to taxonomists for standard genome sequencing and annotation.</title>
        <authorList>
            <consortium name="The Broad Institute Genomics Platform"/>
            <consortium name="The Broad Institute Genome Sequencing Center for Infectious Disease"/>
            <person name="Wu L."/>
            <person name="Ma J."/>
        </authorList>
    </citation>
    <scope>NUCLEOTIDE SEQUENCE [LARGE SCALE GENOMIC DNA]</scope>
    <source>
        <strain evidence="2">JCM 3106</strain>
    </source>
</reference>
<evidence type="ECO:0000313" key="2">
    <source>
        <dbReference type="Proteomes" id="UP001499930"/>
    </source>
</evidence>